<feature type="region of interest" description="Disordered" evidence="1">
    <location>
        <begin position="55"/>
        <end position="94"/>
    </location>
</feature>
<organism evidence="3">
    <name type="scientific">Gaeumannomyces tritici (strain R3-111a-1)</name>
    <name type="common">Wheat and barley take-all root rot fungus</name>
    <name type="synonym">Gaeumannomyces graminis var. tritici</name>
    <dbReference type="NCBI Taxonomy" id="644352"/>
    <lineage>
        <taxon>Eukaryota</taxon>
        <taxon>Fungi</taxon>
        <taxon>Dikarya</taxon>
        <taxon>Ascomycota</taxon>
        <taxon>Pezizomycotina</taxon>
        <taxon>Sordariomycetes</taxon>
        <taxon>Sordariomycetidae</taxon>
        <taxon>Magnaporthales</taxon>
        <taxon>Magnaporthaceae</taxon>
        <taxon>Gaeumannomyces</taxon>
    </lineage>
</organism>
<keyword evidence="2" id="KW-0732">Signal</keyword>
<dbReference type="Proteomes" id="UP000006039">
    <property type="component" value="Unassembled WGS sequence"/>
</dbReference>
<protein>
    <submittedName>
        <fullName evidence="3 4">Uncharacterized protein</fullName>
    </submittedName>
</protein>
<sequence length="94" mass="9750">MHFYAAALVTLLAATQVAAMPLAADSDATAVRIAKRTVAASTAAAAQPLVARAEVADEAADPADEEPEQVAPRLTTRRARKPKSVESGHPSFIV</sequence>
<feature type="compositionally biased region" description="Acidic residues" evidence="1">
    <location>
        <begin position="56"/>
        <end position="68"/>
    </location>
</feature>
<dbReference type="VEuPathDB" id="FungiDB:GGTG_07126"/>
<evidence type="ECO:0000313" key="5">
    <source>
        <dbReference type="Proteomes" id="UP000006039"/>
    </source>
</evidence>
<gene>
    <name evidence="4" type="primary">20347584</name>
    <name evidence="3" type="ORF">GGTG_07126</name>
</gene>
<dbReference type="AlphaFoldDB" id="J3P0T1"/>
<reference evidence="3" key="2">
    <citation type="submission" date="2010-07" db="EMBL/GenBank/DDBJ databases">
        <authorList>
            <consortium name="The Broad Institute Genome Sequencing Platform"/>
            <consortium name="Broad Institute Genome Sequencing Center for Infectious Disease"/>
            <person name="Ma L.-J."/>
            <person name="Dead R."/>
            <person name="Young S."/>
            <person name="Zeng Q."/>
            <person name="Koehrsen M."/>
            <person name="Alvarado L."/>
            <person name="Berlin A."/>
            <person name="Chapman S.B."/>
            <person name="Chen Z."/>
            <person name="Freedman E."/>
            <person name="Gellesch M."/>
            <person name="Goldberg J."/>
            <person name="Griggs A."/>
            <person name="Gujja S."/>
            <person name="Heilman E.R."/>
            <person name="Heiman D."/>
            <person name="Hepburn T."/>
            <person name="Howarth C."/>
            <person name="Jen D."/>
            <person name="Larson L."/>
            <person name="Mehta T."/>
            <person name="Neiman D."/>
            <person name="Pearson M."/>
            <person name="Roberts A."/>
            <person name="Saif S."/>
            <person name="Shea T."/>
            <person name="Shenoy N."/>
            <person name="Sisk P."/>
            <person name="Stolte C."/>
            <person name="Sykes S."/>
            <person name="Walk T."/>
            <person name="White J."/>
            <person name="Yandava C."/>
            <person name="Haas B."/>
            <person name="Nusbaum C."/>
            <person name="Birren B."/>
        </authorList>
    </citation>
    <scope>NUCLEOTIDE SEQUENCE</scope>
    <source>
        <strain evidence="3">R3-111a-1</strain>
    </source>
</reference>
<dbReference type="EMBL" id="GL385397">
    <property type="protein sequence ID" value="EJT77214.1"/>
    <property type="molecule type" value="Genomic_DNA"/>
</dbReference>
<dbReference type="HOGENOM" id="CLU_165625_0_0_1"/>
<keyword evidence="5" id="KW-1185">Reference proteome</keyword>
<evidence type="ECO:0000313" key="3">
    <source>
        <dbReference type="EMBL" id="EJT77214.1"/>
    </source>
</evidence>
<accession>J3P0T1</accession>
<evidence type="ECO:0000313" key="4">
    <source>
        <dbReference type="EnsemblFungi" id="EJT77214"/>
    </source>
</evidence>
<reference evidence="5" key="1">
    <citation type="submission" date="2010-07" db="EMBL/GenBank/DDBJ databases">
        <title>The genome sequence of Gaeumannomyces graminis var. tritici strain R3-111a-1.</title>
        <authorList>
            <consortium name="The Broad Institute Genome Sequencing Platform"/>
            <person name="Ma L.-J."/>
            <person name="Dead R."/>
            <person name="Young S."/>
            <person name="Zeng Q."/>
            <person name="Koehrsen M."/>
            <person name="Alvarado L."/>
            <person name="Berlin A."/>
            <person name="Chapman S.B."/>
            <person name="Chen Z."/>
            <person name="Freedman E."/>
            <person name="Gellesch M."/>
            <person name="Goldberg J."/>
            <person name="Griggs A."/>
            <person name="Gujja S."/>
            <person name="Heilman E.R."/>
            <person name="Heiman D."/>
            <person name="Hepburn T."/>
            <person name="Howarth C."/>
            <person name="Jen D."/>
            <person name="Larson L."/>
            <person name="Mehta T."/>
            <person name="Neiman D."/>
            <person name="Pearson M."/>
            <person name="Roberts A."/>
            <person name="Saif S."/>
            <person name="Shea T."/>
            <person name="Shenoy N."/>
            <person name="Sisk P."/>
            <person name="Stolte C."/>
            <person name="Sykes S."/>
            <person name="Walk T."/>
            <person name="White J."/>
            <person name="Yandava C."/>
            <person name="Haas B."/>
            <person name="Nusbaum C."/>
            <person name="Birren B."/>
        </authorList>
    </citation>
    <scope>NUCLEOTIDE SEQUENCE [LARGE SCALE GENOMIC DNA]</scope>
    <source>
        <strain evidence="5">R3-111a-1</strain>
    </source>
</reference>
<dbReference type="GeneID" id="20347584"/>
<dbReference type="EnsemblFungi" id="EJT77214">
    <property type="protein sequence ID" value="EJT77214"/>
    <property type="gene ID" value="GGTG_07126"/>
</dbReference>
<dbReference type="RefSeq" id="XP_009223214.1">
    <property type="nucleotide sequence ID" value="XM_009224950.1"/>
</dbReference>
<reference evidence="4" key="5">
    <citation type="submission" date="2018-04" db="UniProtKB">
        <authorList>
            <consortium name="EnsemblFungi"/>
        </authorList>
    </citation>
    <scope>IDENTIFICATION</scope>
    <source>
        <strain evidence="4">R3-111a-1</strain>
    </source>
</reference>
<evidence type="ECO:0000256" key="2">
    <source>
        <dbReference type="SAM" id="SignalP"/>
    </source>
</evidence>
<reference evidence="4" key="4">
    <citation type="journal article" date="2015" name="G3 (Bethesda)">
        <title>Genome sequences of three phytopathogenic species of the Magnaporthaceae family of fungi.</title>
        <authorList>
            <person name="Okagaki L.H."/>
            <person name="Nunes C.C."/>
            <person name="Sailsbery J."/>
            <person name="Clay B."/>
            <person name="Brown D."/>
            <person name="John T."/>
            <person name="Oh Y."/>
            <person name="Young N."/>
            <person name="Fitzgerald M."/>
            <person name="Haas B.J."/>
            <person name="Zeng Q."/>
            <person name="Young S."/>
            <person name="Adiconis X."/>
            <person name="Fan L."/>
            <person name="Levin J.Z."/>
            <person name="Mitchell T.K."/>
            <person name="Okubara P.A."/>
            <person name="Farman M.L."/>
            <person name="Kohn L.M."/>
            <person name="Birren B."/>
            <person name="Ma L.-J."/>
            <person name="Dean R.A."/>
        </authorList>
    </citation>
    <scope>NUCLEOTIDE SEQUENCE</scope>
    <source>
        <strain evidence="4">R3-111a-1</strain>
    </source>
</reference>
<evidence type="ECO:0000256" key="1">
    <source>
        <dbReference type="SAM" id="MobiDB-lite"/>
    </source>
</evidence>
<name>J3P0T1_GAET3</name>
<feature type="signal peptide" evidence="2">
    <location>
        <begin position="1"/>
        <end position="19"/>
    </location>
</feature>
<reference evidence="3" key="3">
    <citation type="submission" date="2010-09" db="EMBL/GenBank/DDBJ databases">
        <title>Annotation of Gaeumannomyces graminis var. tritici R3-111a-1.</title>
        <authorList>
            <consortium name="The Broad Institute Genome Sequencing Platform"/>
            <person name="Ma L.-J."/>
            <person name="Dead R."/>
            <person name="Young S.K."/>
            <person name="Zeng Q."/>
            <person name="Gargeya S."/>
            <person name="Fitzgerald M."/>
            <person name="Haas B."/>
            <person name="Abouelleil A."/>
            <person name="Alvarado L."/>
            <person name="Arachchi H.M."/>
            <person name="Berlin A."/>
            <person name="Brown A."/>
            <person name="Chapman S.B."/>
            <person name="Chen Z."/>
            <person name="Dunbar C."/>
            <person name="Freedman E."/>
            <person name="Gearin G."/>
            <person name="Gellesch M."/>
            <person name="Goldberg J."/>
            <person name="Griggs A."/>
            <person name="Gujja S."/>
            <person name="Heiman D."/>
            <person name="Howarth C."/>
            <person name="Larson L."/>
            <person name="Lui A."/>
            <person name="MacDonald P.J.P."/>
            <person name="Mehta T."/>
            <person name="Montmayeur A."/>
            <person name="Murphy C."/>
            <person name="Neiman D."/>
            <person name="Pearson M."/>
            <person name="Priest M."/>
            <person name="Roberts A."/>
            <person name="Saif S."/>
            <person name="Shea T."/>
            <person name="Shenoy N."/>
            <person name="Sisk P."/>
            <person name="Stolte C."/>
            <person name="Sykes S."/>
            <person name="Yandava C."/>
            <person name="Wortman J."/>
            <person name="Nusbaum C."/>
            <person name="Birren B."/>
        </authorList>
    </citation>
    <scope>NUCLEOTIDE SEQUENCE</scope>
    <source>
        <strain evidence="3">R3-111a-1</strain>
    </source>
</reference>
<feature type="chain" id="PRO_5015094719" evidence="2">
    <location>
        <begin position="20"/>
        <end position="94"/>
    </location>
</feature>
<proteinExistence type="predicted"/>